<evidence type="ECO:0000256" key="2">
    <source>
        <dbReference type="ARBA" id="ARBA00007104"/>
    </source>
</evidence>
<dbReference type="Proteomes" id="UP000596742">
    <property type="component" value="Unassembled WGS sequence"/>
</dbReference>
<dbReference type="SUPFAM" id="SSF101576">
    <property type="entry name" value="Supernatant protein factor (SPF), C-terminal domain"/>
    <property type="match status" value="1"/>
</dbReference>
<dbReference type="InterPro" id="IPR015720">
    <property type="entry name" value="Emp24-like"/>
</dbReference>
<keyword evidence="5 9" id="KW-1133">Transmembrane helix</keyword>
<dbReference type="PANTHER" id="PTHR22811">
    <property type="entry name" value="TRANSMEMBRANE EMP24 DOMAIN-CONTAINING PROTEIN"/>
    <property type="match status" value="1"/>
</dbReference>
<reference evidence="12" key="1">
    <citation type="submission" date="2018-11" db="EMBL/GenBank/DDBJ databases">
        <authorList>
            <person name="Alioto T."/>
            <person name="Alioto T."/>
        </authorList>
    </citation>
    <scope>NUCLEOTIDE SEQUENCE</scope>
</reference>
<keyword evidence="4 10" id="KW-0732">Signal</keyword>
<comment type="similarity">
    <text evidence="2 8">Belongs to the EMP24/GP25L family.</text>
</comment>
<evidence type="ECO:0000256" key="9">
    <source>
        <dbReference type="SAM" id="Phobius"/>
    </source>
</evidence>
<evidence type="ECO:0000256" key="7">
    <source>
        <dbReference type="ARBA" id="ARBA00037847"/>
    </source>
</evidence>
<evidence type="ECO:0000256" key="10">
    <source>
        <dbReference type="SAM" id="SignalP"/>
    </source>
</evidence>
<feature type="chain" id="PRO_5032286971" evidence="10">
    <location>
        <begin position="24"/>
        <end position="205"/>
    </location>
</feature>
<evidence type="ECO:0000313" key="12">
    <source>
        <dbReference type="EMBL" id="VDI05763.1"/>
    </source>
</evidence>
<dbReference type="PROSITE" id="PS50866">
    <property type="entry name" value="GOLD"/>
    <property type="match status" value="1"/>
</dbReference>
<protein>
    <submittedName>
        <fullName evidence="12">p24 family protein beta-1</fullName>
    </submittedName>
</protein>
<keyword evidence="6 9" id="KW-0472">Membrane</keyword>
<dbReference type="InterPro" id="IPR036598">
    <property type="entry name" value="GOLD_dom_sf"/>
</dbReference>
<comment type="caution">
    <text evidence="12">The sequence shown here is derived from an EMBL/GenBank/DDBJ whole genome shotgun (WGS) entry which is preliminary data.</text>
</comment>
<gene>
    <name evidence="12" type="ORF">MGAL_10B033489</name>
</gene>
<dbReference type="AlphaFoldDB" id="A0A8B6CIC8"/>
<dbReference type="OrthoDB" id="1929172at2759"/>
<organism evidence="12 13">
    <name type="scientific">Mytilus galloprovincialis</name>
    <name type="common">Mediterranean mussel</name>
    <dbReference type="NCBI Taxonomy" id="29158"/>
    <lineage>
        <taxon>Eukaryota</taxon>
        <taxon>Metazoa</taxon>
        <taxon>Spiralia</taxon>
        <taxon>Lophotrochozoa</taxon>
        <taxon>Mollusca</taxon>
        <taxon>Bivalvia</taxon>
        <taxon>Autobranchia</taxon>
        <taxon>Pteriomorphia</taxon>
        <taxon>Mytilida</taxon>
        <taxon>Mytiloidea</taxon>
        <taxon>Mytilidae</taxon>
        <taxon>Mytilinae</taxon>
        <taxon>Mytilus</taxon>
    </lineage>
</organism>
<evidence type="ECO:0000256" key="8">
    <source>
        <dbReference type="RuleBase" id="RU003827"/>
    </source>
</evidence>
<dbReference type="InterPro" id="IPR009038">
    <property type="entry name" value="GOLD_dom"/>
</dbReference>
<name>A0A8B6CIC8_MYTGA</name>
<evidence type="ECO:0000256" key="4">
    <source>
        <dbReference type="ARBA" id="ARBA00022729"/>
    </source>
</evidence>
<sequence length="205" mass="23435">MIEILKTVLIFVVATIFFESAHCLFVNIDANAEECFFDKVTSGTKMSLMFEVAEGGFLDIDIKIYGPDGKVLHQGERESNGKYTFAAHMDGMYKYCFSNKMSTMTPKTVMFSMDLGDKPKGGENMESDAHQNKLAEMINELSTALTGVKHEQEYMEVRERIHRSINDNTNSRVVLWSFFEALVLVAMTLGQVYYLKRFFEVRRVV</sequence>
<dbReference type="GO" id="GO:0012505">
    <property type="term" value="C:endomembrane system"/>
    <property type="evidence" value="ECO:0007669"/>
    <property type="project" value="UniProtKB-SubCell"/>
</dbReference>
<evidence type="ECO:0000313" key="13">
    <source>
        <dbReference type="Proteomes" id="UP000596742"/>
    </source>
</evidence>
<accession>A0A8B6CIC8</accession>
<feature type="signal peptide" evidence="10">
    <location>
        <begin position="1"/>
        <end position="23"/>
    </location>
</feature>
<keyword evidence="3 8" id="KW-0812">Transmembrane</keyword>
<evidence type="ECO:0000256" key="5">
    <source>
        <dbReference type="ARBA" id="ARBA00022989"/>
    </source>
</evidence>
<dbReference type="SMART" id="SM01190">
    <property type="entry name" value="EMP24_GP25L"/>
    <property type="match status" value="1"/>
</dbReference>
<feature type="transmembrane region" description="Helical" evidence="9">
    <location>
        <begin position="173"/>
        <end position="195"/>
    </location>
</feature>
<dbReference type="Pfam" id="PF01105">
    <property type="entry name" value="EMP24_GP25L"/>
    <property type="match status" value="1"/>
</dbReference>
<keyword evidence="13" id="KW-1185">Reference proteome</keyword>
<feature type="domain" description="GOLD" evidence="11">
    <location>
        <begin position="33"/>
        <end position="115"/>
    </location>
</feature>
<evidence type="ECO:0000256" key="3">
    <source>
        <dbReference type="ARBA" id="ARBA00022692"/>
    </source>
</evidence>
<comment type="subcellular location">
    <subcellularLocation>
        <location evidence="7">Endomembrane system</location>
        <topology evidence="7">Single-pass membrane protein</topology>
    </subcellularLocation>
    <subcellularLocation>
        <location evidence="1 8">Membrane</location>
        <topology evidence="1 8">Single-pass type I membrane protein</topology>
    </subcellularLocation>
</comment>
<dbReference type="GO" id="GO:0016020">
    <property type="term" value="C:membrane"/>
    <property type="evidence" value="ECO:0007669"/>
    <property type="project" value="UniProtKB-SubCell"/>
</dbReference>
<evidence type="ECO:0000256" key="1">
    <source>
        <dbReference type="ARBA" id="ARBA00004479"/>
    </source>
</evidence>
<proteinExistence type="inferred from homology"/>
<evidence type="ECO:0000259" key="11">
    <source>
        <dbReference type="PROSITE" id="PS50866"/>
    </source>
</evidence>
<evidence type="ECO:0000256" key="6">
    <source>
        <dbReference type="ARBA" id="ARBA00023136"/>
    </source>
</evidence>
<dbReference type="EMBL" id="UYJE01001858">
    <property type="protein sequence ID" value="VDI05763.1"/>
    <property type="molecule type" value="Genomic_DNA"/>
</dbReference>